<dbReference type="InterPro" id="IPR050644">
    <property type="entry name" value="PG_Glycine_Bridge_Synth"/>
</dbReference>
<dbReference type="PANTHER" id="PTHR36174">
    <property type="entry name" value="LIPID II:GLYCINE GLYCYLTRANSFERASE"/>
    <property type="match status" value="1"/>
</dbReference>
<dbReference type="AlphaFoldDB" id="A0A3B0BU86"/>
<dbReference type="OrthoDB" id="9785911at2"/>
<keyword evidence="2 7" id="KW-0808">Transferase</keyword>
<comment type="caution">
    <text evidence="7">The sequence shown here is derived from an EMBL/GenBank/DDBJ whole genome shotgun (WGS) entry which is preliminary data.</text>
</comment>
<dbReference type="InterPro" id="IPR016181">
    <property type="entry name" value="Acyl_CoA_acyltransferase"/>
</dbReference>
<name>A0A3B0BU86_9FLAO</name>
<dbReference type="GO" id="GO:0071555">
    <property type="term" value="P:cell wall organization"/>
    <property type="evidence" value="ECO:0007669"/>
    <property type="project" value="UniProtKB-KW"/>
</dbReference>
<organism evidence="7 8">
    <name type="scientific">Ulvibacterium marinum</name>
    <dbReference type="NCBI Taxonomy" id="2419782"/>
    <lineage>
        <taxon>Bacteria</taxon>
        <taxon>Pseudomonadati</taxon>
        <taxon>Bacteroidota</taxon>
        <taxon>Flavobacteriia</taxon>
        <taxon>Flavobacteriales</taxon>
        <taxon>Flavobacteriaceae</taxon>
        <taxon>Ulvibacterium</taxon>
    </lineage>
</organism>
<evidence type="ECO:0000256" key="2">
    <source>
        <dbReference type="ARBA" id="ARBA00022679"/>
    </source>
</evidence>
<dbReference type="SUPFAM" id="SSF55729">
    <property type="entry name" value="Acyl-CoA N-acyltransferases (Nat)"/>
    <property type="match status" value="1"/>
</dbReference>
<dbReference type="InterPro" id="IPR003447">
    <property type="entry name" value="FEMABX"/>
</dbReference>
<accession>A0A3B0BU86</accession>
<dbReference type="GO" id="GO:0016755">
    <property type="term" value="F:aminoacyltransferase activity"/>
    <property type="evidence" value="ECO:0007669"/>
    <property type="project" value="InterPro"/>
</dbReference>
<dbReference type="Proteomes" id="UP000276603">
    <property type="component" value="Unassembled WGS sequence"/>
</dbReference>
<dbReference type="Gene3D" id="3.40.630.30">
    <property type="match status" value="1"/>
</dbReference>
<keyword evidence="4" id="KW-0573">Peptidoglycan synthesis</keyword>
<evidence type="ECO:0000256" key="5">
    <source>
        <dbReference type="ARBA" id="ARBA00023315"/>
    </source>
</evidence>
<gene>
    <name evidence="7" type="ORF">D7Z94_24510</name>
</gene>
<evidence type="ECO:0000313" key="8">
    <source>
        <dbReference type="Proteomes" id="UP000276603"/>
    </source>
</evidence>
<dbReference type="EMBL" id="RBCJ01000006">
    <property type="protein sequence ID" value="RKN76943.1"/>
    <property type="molecule type" value="Genomic_DNA"/>
</dbReference>
<keyword evidence="3" id="KW-0133">Cell shape</keyword>
<evidence type="ECO:0000256" key="1">
    <source>
        <dbReference type="ARBA" id="ARBA00009943"/>
    </source>
</evidence>
<sequence length="339" mass="39335">MLKIVTEKEEWQKVVYECSNYDFYHTYDYHQISKKKSEVPILIVYKNGASVVAIPFLKKPIDKSQYFDLSSVYGYAGPISNNVDGTFDNSDFIQQFKTAMQELKVVTIFSRLHPFIENQRTIIQGLGDFPTVGKVVNIDLTKTVEEQRAQYRKSTKNRTNKCRKLCTVIKASSQKLMDAFIDIYYESMDRLSADKDYYFPRDYFYRLMASDDFESDLLLVVDNETNTPIAGSIFVKTNNLVQFHLSGSKTSHLNIAPANLFIDEMRLMATEEGYKIFNLGGGLGGKKDSLFEFKASFSKDFRDFEVWKYVVNNEIYHSLSENKQEEIKIKKDFFPAYRV</sequence>
<reference evidence="7 8" key="1">
    <citation type="submission" date="2018-10" db="EMBL/GenBank/DDBJ databases">
        <title>Ulvibacterium marinum gen. nov., sp. nov., a novel marine bacterium of the family Flavobacteriaceae, isolated from a culture of the green alga Ulva prolifera.</title>
        <authorList>
            <person name="Zhang Z."/>
        </authorList>
    </citation>
    <scope>NUCLEOTIDE SEQUENCE [LARGE SCALE GENOMIC DNA]</scope>
    <source>
        <strain evidence="7 8">CCMM003</strain>
    </source>
</reference>
<proteinExistence type="inferred from homology"/>
<keyword evidence="5" id="KW-0012">Acyltransferase</keyword>
<dbReference type="PROSITE" id="PS51191">
    <property type="entry name" value="FEMABX"/>
    <property type="match status" value="1"/>
</dbReference>
<evidence type="ECO:0000256" key="4">
    <source>
        <dbReference type="ARBA" id="ARBA00022984"/>
    </source>
</evidence>
<keyword evidence="6" id="KW-0961">Cell wall biogenesis/degradation</keyword>
<comment type="similarity">
    <text evidence="1">Belongs to the FemABX family.</text>
</comment>
<dbReference type="PANTHER" id="PTHR36174:SF1">
    <property type="entry name" value="LIPID II:GLYCINE GLYCYLTRANSFERASE"/>
    <property type="match status" value="1"/>
</dbReference>
<evidence type="ECO:0000256" key="3">
    <source>
        <dbReference type="ARBA" id="ARBA00022960"/>
    </source>
</evidence>
<evidence type="ECO:0000313" key="7">
    <source>
        <dbReference type="EMBL" id="RKN76943.1"/>
    </source>
</evidence>
<dbReference type="RefSeq" id="WP_120714289.1">
    <property type="nucleotide sequence ID" value="NZ_RBCJ01000006.1"/>
</dbReference>
<evidence type="ECO:0000256" key="6">
    <source>
        <dbReference type="ARBA" id="ARBA00023316"/>
    </source>
</evidence>
<dbReference type="GO" id="GO:0009252">
    <property type="term" value="P:peptidoglycan biosynthetic process"/>
    <property type="evidence" value="ECO:0007669"/>
    <property type="project" value="UniProtKB-KW"/>
</dbReference>
<dbReference type="GO" id="GO:0008360">
    <property type="term" value="P:regulation of cell shape"/>
    <property type="evidence" value="ECO:0007669"/>
    <property type="project" value="UniProtKB-KW"/>
</dbReference>
<protein>
    <submittedName>
        <fullName evidence="7">Peptidoglycan bridge formation glycyltransferase FemA/FemB family protein</fullName>
    </submittedName>
</protein>
<keyword evidence="8" id="KW-1185">Reference proteome</keyword>